<dbReference type="SUPFAM" id="SSF51430">
    <property type="entry name" value="NAD(P)-linked oxidoreductase"/>
    <property type="match status" value="1"/>
</dbReference>
<evidence type="ECO:0000313" key="5">
    <source>
        <dbReference type="Proteomes" id="UP000507222"/>
    </source>
</evidence>
<feature type="domain" description="NADP-dependent oxidoreductase" evidence="3">
    <location>
        <begin position="28"/>
        <end position="94"/>
    </location>
</feature>
<evidence type="ECO:0000313" key="4">
    <source>
        <dbReference type="EMBL" id="CAB4285620.1"/>
    </source>
</evidence>
<dbReference type="GO" id="GO:0016491">
    <property type="term" value="F:oxidoreductase activity"/>
    <property type="evidence" value="ECO:0007669"/>
    <property type="project" value="UniProtKB-KW"/>
</dbReference>
<dbReference type="AlphaFoldDB" id="A0A6J5V9B8"/>
<gene>
    <name evidence="4" type="ORF">CURHAP_LOCUS41466</name>
</gene>
<protein>
    <recommendedName>
        <fullName evidence="3">NADP-dependent oxidoreductase domain-containing protein</fullName>
    </recommendedName>
</protein>
<name>A0A6J5V9B8_PRUAR</name>
<dbReference type="InterPro" id="IPR050791">
    <property type="entry name" value="Aldo-Keto_reductase"/>
</dbReference>
<reference evidence="4 5" key="1">
    <citation type="submission" date="2020-05" db="EMBL/GenBank/DDBJ databases">
        <authorList>
            <person name="Campoy J."/>
            <person name="Schneeberger K."/>
            <person name="Spophaly S."/>
        </authorList>
    </citation>
    <scope>NUCLEOTIDE SEQUENCE [LARGE SCALE GENOMIC DNA]</scope>
    <source>
        <strain evidence="4">PruArmRojPasFocal</strain>
    </source>
</reference>
<organism evidence="4 5">
    <name type="scientific">Prunus armeniaca</name>
    <name type="common">Apricot</name>
    <name type="synonym">Armeniaca vulgaris</name>
    <dbReference type="NCBI Taxonomy" id="36596"/>
    <lineage>
        <taxon>Eukaryota</taxon>
        <taxon>Viridiplantae</taxon>
        <taxon>Streptophyta</taxon>
        <taxon>Embryophyta</taxon>
        <taxon>Tracheophyta</taxon>
        <taxon>Spermatophyta</taxon>
        <taxon>Magnoliopsida</taxon>
        <taxon>eudicotyledons</taxon>
        <taxon>Gunneridae</taxon>
        <taxon>Pentapetalae</taxon>
        <taxon>rosids</taxon>
        <taxon>fabids</taxon>
        <taxon>Rosales</taxon>
        <taxon>Rosaceae</taxon>
        <taxon>Amygdaloideae</taxon>
        <taxon>Amygdaleae</taxon>
        <taxon>Prunus</taxon>
    </lineage>
</organism>
<evidence type="ECO:0000256" key="2">
    <source>
        <dbReference type="ARBA" id="ARBA00023002"/>
    </source>
</evidence>
<dbReference type="InterPro" id="IPR023210">
    <property type="entry name" value="NADP_OxRdtase_dom"/>
</dbReference>
<sequence>MALLNMFARVARPASSALTLATLIFTIRTTVPIEDTMEELKKLVEEGKIKYIGLSEASPDTVRRAHAVHPIAAIQMEWSLWTLEIVPLCREGNLELGLSHTALLVLDFWWQGNCGKCTCK</sequence>
<dbReference type="InterPro" id="IPR036812">
    <property type="entry name" value="NAD(P)_OxRdtase_dom_sf"/>
</dbReference>
<keyword evidence="1" id="KW-0521">NADP</keyword>
<proteinExistence type="predicted"/>
<dbReference type="Gene3D" id="3.20.20.100">
    <property type="entry name" value="NADP-dependent oxidoreductase domain"/>
    <property type="match status" value="1"/>
</dbReference>
<dbReference type="PANTHER" id="PTHR43625:SF81">
    <property type="entry name" value="OS01G0618100 PROTEIN"/>
    <property type="match status" value="1"/>
</dbReference>
<dbReference type="GO" id="GO:0005737">
    <property type="term" value="C:cytoplasm"/>
    <property type="evidence" value="ECO:0007669"/>
    <property type="project" value="TreeGrafter"/>
</dbReference>
<evidence type="ECO:0000256" key="1">
    <source>
        <dbReference type="ARBA" id="ARBA00022857"/>
    </source>
</evidence>
<dbReference type="Proteomes" id="UP000507222">
    <property type="component" value="Unassembled WGS sequence"/>
</dbReference>
<dbReference type="Pfam" id="PF00248">
    <property type="entry name" value="Aldo_ket_red"/>
    <property type="match status" value="1"/>
</dbReference>
<dbReference type="PANTHER" id="PTHR43625">
    <property type="entry name" value="AFLATOXIN B1 ALDEHYDE REDUCTASE"/>
    <property type="match status" value="1"/>
</dbReference>
<dbReference type="EMBL" id="CAEKDK010000006">
    <property type="protein sequence ID" value="CAB4285620.1"/>
    <property type="molecule type" value="Genomic_DNA"/>
</dbReference>
<accession>A0A6J5V9B8</accession>
<evidence type="ECO:0000259" key="3">
    <source>
        <dbReference type="Pfam" id="PF00248"/>
    </source>
</evidence>
<keyword evidence="2" id="KW-0560">Oxidoreductase</keyword>